<dbReference type="InterPro" id="IPR027417">
    <property type="entry name" value="P-loop_NTPase"/>
</dbReference>
<organism evidence="2 3">
    <name type="scientific">Olpidium bornovanus</name>
    <dbReference type="NCBI Taxonomy" id="278681"/>
    <lineage>
        <taxon>Eukaryota</taxon>
        <taxon>Fungi</taxon>
        <taxon>Fungi incertae sedis</taxon>
        <taxon>Olpidiomycota</taxon>
        <taxon>Olpidiomycotina</taxon>
        <taxon>Olpidiomycetes</taxon>
        <taxon>Olpidiales</taxon>
        <taxon>Olpidiaceae</taxon>
        <taxon>Olpidium</taxon>
    </lineage>
</organism>
<reference evidence="2 3" key="1">
    <citation type="journal article" name="Sci. Rep.">
        <title>Genome-scale phylogenetic analyses confirm Olpidium as the closest living zoosporic fungus to the non-flagellated, terrestrial fungi.</title>
        <authorList>
            <person name="Chang Y."/>
            <person name="Rochon D."/>
            <person name="Sekimoto S."/>
            <person name="Wang Y."/>
            <person name="Chovatia M."/>
            <person name="Sandor L."/>
            <person name="Salamov A."/>
            <person name="Grigoriev I.V."/>
            <person name="Stajich J.E."/>
            <person name="Spatafora J.W."/>
        </authorList>
    </citation>
    <scope>NUCLEOTIDE SEQUENCE [LARGE SCALE GENOMIC DNA]</scope>
    <source>
        <strain evidence="2">S191</strain>
    </source>
</reference>
<feature type="compositionally biased region" description="Low complexity" evidence="1">
    <location>
        <begin position="136"/>
        <end position="151"/>
    </location>
</feature>
<evidence type="ECO:0000256" key="1">
    <source>
        <dbReference type="SAM" id="MobiDB-lite"/>
    </source>
</evidence>
<name>A0A8H7ZPP2_9FUNG</name>
<dbReference type="AlphaFoldDB" id="A0A8H7ZPP2"/>
<feature type="compositionally biased region" description="Basic and acidic residues" evidence="1">
    <location>
        <begin position="582"/>
        <end position="605"/>
    </location>
</feature>
<evidence type="ECO:0000313" key="2">
    <source>
        <dbReference type="EMBL" id="KAG5456955.1"/>
    </source>
</evidence>
<dbReference type="SUPFAM" id="SSF52540">
    <property type="entry name" value="P-loop containing nucleoside triphosphate hydrolases"/>
    <property type="match status" value="1"/>
</dbReference>
<gene>
    <name evidence="2" type="ORF">BJ554DRAFT_3156</name>
</gene>
<feature type="compositionally biased region" description="Basic residues" evidence="1">
    <location>
        <begin position="681"/>
        <end position="691"/>
    </location>
</feature>
<feature type="region of interest" description="Disordered" evidence="1">
    <location>
        <begin position="24"/>
        <end position="91"/>
    </location>
</feature>
<feature type="compositionally biased region" description="Polar residues" evidence="1">
    <location>
        <begin position="153"/>
        <end position="164"/>
    </location>
</feature>
<protein>
    <recommendedName>
        <fullName evidence="4">Kinesin motor domain-containing protein</fullName>
    </recommendedName>
</protein>
<dbReference type="Proteomes" id="UP000673691">
    <property type="component" value="Unassembled WGS sequence"/>
</dbReference>
<dbReference type="Gene3D" id="3.40.850.10">
    <property type="entry name" value="Kinesin motor domain"/>
    <property type="match status" value="1"/>
</dbReference>
<feature type="region of interest" description="Disordered" evidence="1">
    <location>
        <begin position="372"/>
        <end position="404"/>
    </location>
</feature>
<evidence type="ECO:0000313" key="3">
    <source>
        <dbReference type="Proteomes" id="UP000673691"/>
    </source>
</evidence>
<feature type="compositionally biased region" description="Basic residues" evidence="1">
    <location>
        <begin position="63"/>
        <end position="77"/>
    </location>
</feature>
<feature type="compositionally biased region" description="Low complexity" evidence="1">
    <location>
        <begin position="78"/>
        <end position="91"/>
    </location>
</feature>
<comment type="caution">
    <text evidence="2">The sequence shown here is derived from an EMBL/GenBank/DDBJ whole genome shotgun (WGS) entry which is preliminary data.</text>
</comment>
<feature type="region of interest" description="Disordered" evidence="1">
    <location>
        <begin position="571"/>
        <end position="749"/>
    </location>
</feature>
<feature type="region of interest" description="Disordered" evidence="1">
    <location>
        <begin position="129"/>
        <end position="189"/>
    </location>
</feature>
<dbReference type="EMBL" id="JAEFCI010010885">
    <property type="protein sequence ID" value="KAG5456955.1"/>
    <property type="molecule type" value="Genomic_DNA"/>
</dbReference>
<accession>A0A8H7ZPP2</accession>
<sequence>MKRITTKGSGLSKNIRASLWINTLSPSQSPVPVGGDDLPLLRARHDQEPPAPLQQQQQQQHPVHPRRHHDPLHHNHHPQQQPSAQATARQASLAGYAGFEIGDAGLLPPLSFQVKNPQPSFMVVTPAHLRRPGPHSPGLAHAPALPGADAAYSPSSRSHSTATLSDARLSPPPPPSRPHRKGREKMPAAAVRSEITIAVRVKPAIAPARWPQWMSSGSDRPCLLIERPRPAPRGGGSGLFAEAVTPRQMQTLALLEKLENKRDAGGVGENGDIGGGNLPAGDAGGAKTKLFVTVPRFVQGAISTTTTTRKFSSFDHVFDGDASQSDVYAGISSLVDGLLSEIASADNPKAANCLTFVASGYPSAGKSYTLFGPAHNDDDDDAAAQRKTPQVPAKRSSSRPSLMPHEVELAQPTDGLLQRAVARILASSAGPVSMSFAQLVRVFDALWMQSARESEHVVDLLTGEEKHGIERENFWEALAKAHVRSLPDVNHWLQEGRRLAGNDDRHVVVAFEFSAPGGRTRRLVMVDAAVENMVRTRFDRHFARLGGRATVDSSALGRFYAAVDLRARDVPPRHDIHRHQVRGGEDGANRERGPAAGRRFGDDGHAGLCRRTQEAPENQRQAAQKAGSDPAVGKQPQPAGARRWIWSGDARSPHAGTVARADDETRARPVAAAAVGQGSPARRRGPRRRRPAVAAARRAEQQQEPAPKARRPGRRPGQCSAGAREVPDAGAGADAGRLRDAGDPHGAGA</sequence>
<feature type="compositionally biased region" description="Low complexity" evidence="1">
    <location>
        <begin position="692"/>
        <end position="706"/>
    </location>
</feature>
<dbReference type="InterPro" id="IPR036961">
    <property type="entry name" value="Kinesin_motor_dom_sf"/>
</dbReference>
<keyword evidence="3" id="KW-1185">Reference proteome</keyword>
<proteinExistence type="predicted"/>
<feature type="compositionally biased region" description="Low complexity" evidence="1">
    <location>
        <begin position="53"/>
        <end position="62"/>
    </location>
</feature>
<evidence type="ECO:0008006" key="4">
    <source>
        <dbReference type="Google" id="ProtNLM"/>
    </source>
</evidence>